<dbReference type="EMBL" id="BAAAMN010000008">
    <property type="protein sequence ID" value="GAA2028330.1"/>
    <property type="molecule type" value="Genomic_DNA"/>
</dbReference>
<evidence type="ECO:0000313" key="3">
    <source>
        <dbReference type="Proteomes" id="UP001501461"/>
    </source>
</evidence>
<gene>
    <name evidence="2" type="ORF">GCM10009720_05200</name>
</gene>
<feature type="transmembrane region" description="Helical" evidence="1">
    <location>
        <begin position="26"/>
        <end position="52"/>
    </location>
</feature>
<evidence type="ECO:0008006" key="4">
    <source>
        <dbReference type="Google" id="ProtNLM"/>
    </source>
</evidence>
<name>A0ABN2U482_9MICC</name>
<accession>A0ABN2U482</accession>
<proteinExistence type="predicted"/>
<sequence length="206" mass="22460">MHVLHQTGQVYLPGAPVVWTDTAKNFLLASVIFASLIGVLGLGGFVFAVITAVVAGSLALFLVFGIFSLFPVVFAVLVWLNYLRLQRHHPSGSEFQPVIIDARGLTMRGVGPIAWDDFLPPRYKIVSGEMRGSQTRAVLPLTASGVSNLNSRLPSDVRNRLSPPGGLLGRRPNNRYMYVPGVDGLTPREMMDLLTAAYRVYGKPRA</sequence>
<keyword evidence="1" id="KW-1133">Transmembrane helix</keyword>
<keyword evidence="1" id="KW-0472">Membrane</keyword>
<protein>
    <recommendedName>
        <fullName evidence="4">PH domain-containing protein</fullName>
    </recommendedName>
</protein>
<reference evidence="2 3" key="1">
    <citation type="journal article" date="2019" name="Int. J. Syst. Evol. Microbiol.">
        <title>The Global Catalogue of Microorganisms (GCM) 10K type strain sequencing project: providing services to taxonomists for standard genome sequencing and annotation.</title>
        <authorList>
            <consortium name="The Broad Institute Genomics Platform"/>
            <consortium name="The Broad Institute Genome Sequencing Center for Infectious Disease"/>
            <person name="Wu L."/>
            <person name="Ma J."/>
        </authorList>
    </citation>
    <scope>NUCLEOTIDE SEQUENCE [LARGE SCALE GENOMIC DNA]</scope>
    <source>
        <strain evidence="2 3">JCM 13595</strain>
    </source>
</reference>
<dbReference type="Proteomes" id="UP001501461">
    <property type="component" value="Unassembled WGS sequence"/>
</dbReference>
<feature type="transmembrane region" description="Helical" evidence="1">
    <location>
        <begin position="58"/>
        <end position="80"/>
    </location>
</feature>
<keyword evidence="1" id="KW-0812">Transmembrane</keyword>
<organism evidence="2 3">
    <name type="scientific">Yaniella flava</name>
    <dbReference type="NCBI Taxonomy" id="287930"/>
    <lineage>
        <taxon>Bacteria</taxon>
        <taxon>Bacillati</taxon>
        <taxon>Actinomycetota</taxon>
        <taxon>Actinomycetes</taxon>
        <taxon>Micrococcales</taxon>
        <taxon>Micrococcaceae</taxon>
        <taxon>Yaniella</taxon>
    </lineage>
</organism>
<keyword evidence="3" id="KW-1185">Reference proteome</keyword>
<evidence type="ECO:0000313" key="2">
    <source>
        <dbReference type="EMBL" id="GAA2028330.1"/>
    </source>
</evidence>
<comment type="caution">
    <text evidence="2">The sequence shown here is derived from an EMBL/GenBank/DDBJ whole genome shotgun (WGS) entry which is preliminary data.</text>
</comment>
<evidence type="ECO:0000256" key="1">
    <source>
        <dbReference type="SAM" id="Phobius"/>
    </source>
</evidence>